<dbReference type="RefSeq" id="XP_023627969.1">
    <property type="nucleotide sequence ID" value="XM_023772201.1"/>
</dbReference>
<organism evidence="3 4">
    <name type="scientific">Ramularia collo-cygni</name>
    <dbReference type="NCBI Taxonomy" id="112498"/>
    <lineage>
        <taxon>Eukaryota</taxon>
        <taxon>Fungi</taxon>
        <taxon>Dikarya</taxon>
        <taxon>Ascomycota</taxon>
        <taxon>Pezizomycotina</taxon>
        <taxon>Dothideomycetes</taxon>
        <taxon>Dothideomycetidae</taxon>
        <taxon>Mycosphaerellales</taxon>
        <taxon>Mycosphaerellaceae</taxon>
        <taxon>Ramularia</taxon>
    </lineage>
</organism>
<sequence>MSKHQQVPNIPRVISPSPTPSETSGKDGYFPPTTRSKAARSSTPVDPIDENEAVDELDPELARARSRSRSPHVERAPTRMAMTPLNGGISTSTKATIANATRPNRRKNGEPSNVAVPNDTSKGASDSKGLLSPSSAYPQGFGSAYWRNLSRSPSPLGLIPIHREWREFVHKHEVPRKLLHVSIGFVTLWLYREGVQTSQIHPVLMGLLVPILSVDLLRFRWPAFNRVYIRILGPFMRESEAHDRFNGVISYLAGLWATMYFCRKDVAVMSVLLLSWCDSAASTFGRLWGKYTPRVRKGKSLAGSLAAFTLGVASSVLFWGLVAPAAPEGLSVGSNSFAYDGILTLPSALREPLGLSEPQATISGNVALGVISVVAGLVASVSEAIDLWGLDDNLTIPVLCGIGLGAFTWAFGGR</sequence>
<dbReference type="InterPro" id="IPR037997">
    <property type="entry name" value="Dgk1-like"/>
</dbReference>
<feature type="transmembrane region" description="Helical" evidence="2">
    <location>
        <begin position="394"/>
        <end position="412"/>
    </location>
</feature>
<keyword evidence="2" id="KW-0472">Membrane</keyword>
<dbReference type="AlphaFoldDB" id="A0A2D3V6L9"/>
<dbReference type="STRING" id="112498.A0A2D3V6L9"/>
<dbReference type="OrthoDB" id="5673at2759"/>
<accession>A0A2D3V6L9</accession>
<gene>
    <name evidence="3" type="ORF">RCC_06941</name>
</gene>
<feature type="compositionally biased region" description="Polar residues" evidence="1">
    <location>
        <begin position="88"/>
        <end position="102"/>
    </location>
</feature>
<feature type="transmembrane region" description="Helical" evidence="2">
    <location>
        <begin position="267"/>
        <end position="289"/>
    </location>
</feature>
<protein>
    <submittedName>
        <fullName evidence="3">Related to HSD1 ER membrane protein</fullName>
    </submittedName>
</protein>
<feature type="compositionally biased region" description="Acidic residues" evidence="1">
    <location>
        <begin position="47"/>
        <end position="59"/>
    </location>
</feature>
<dbReference type="Proteomes" id="UP000225277">
    <property type="component" value="Unassembled WGS sequence"/>
</dbReference>
<evidence type="ECO:0000313" key="3">
    <source>
        <dbReference type="EMBL" id="CZT21080.1"/>
    </source>
</evidence>
<evidence type="ECO:0000313" key="4">
    <source>
        <dbReference type="Proteomes" id="UP000225277"/>
    </source>
</evidence>
<feature type="transmembrane region" description="Helical" evidence="2">
    <location>
        <begin position="362"/>
        <end position="382"/>
    </location>
</feature>
<dbReference type="PANTHER" id="PTHR31303:SF1">
    <property type="entry name" value="CTP-DEPENDENT DIACYLGLYCEROL KINASE 1"/>
    <property type="match status" value="1"/>
</dbReference>
<keyword evidence="2" id="KW-0812">Transmembrane</keyword>
<evidence type="ECO:0000256" key="1">
    <source>
        <dbReference type="SAM" id="MobiDB-lite"/>
    </source>
</evidence>
<evidence type="ECO:0000256" key="2">
    <source>
        <dbReference type="SAM" id="Phobius"/>
    </source>
</evidence>
<reference evidence="3 4" key="1">
    <citation type="submission" date="2016-03" db="EMBL/GenBank/DDBJ databases">
        <authorList>
            <person name="Ploux O."/>
        </authorList>
    </citation>
    <scope>NUCLEOTIDE SEQUENCE [LARGE SCALE GENOMIC DNA]</scope>
    <source>
        <strain evidence="3 4">URUG2</strain>
    </source>
</reference>
<feature type="compositionally biased region" description="Polar residues" evidence="1">
    <location>
        <begin position="33"/>
        <end position="44"/>
    </location>
</feature>
<feature type="transmembrane region" description="Helical" evidence="2">
    <location>
        <begin position="301"/>
        <end position="322"/>
    </location>
</feature>
<dbReference type="GO" id="GO:0006654">
    <property type="term" value="P:phosphatidic acid biosynthetic process"/>
    <property type="evidence" value="ECO:0007669"/>
    <property type="project" value="TreeGrafter"/>
</dbReference>
<dbReference type="GO" id="GO:0004143">
    <property type="term" value="F:ATP-dependent diacylglycerol kinase activity"/>
    <property type="evidence" value="ECO:0007669"/>
    <property type="project" value="InterPro"/>
</dbReference>
<dbReference type="GeneID" id="35602066"/>
<keyword evidence="4" id="KW-1185">Reference proteome</keyword>
<dbReference type="EMBL" id="FJUY01000010">
    <property type="protein sequence ID" value="CZT21080.1"/>
    <property type="molecule type" value="Genomic_DNA"/>
</dbReference>
<dbReference type="GO" id="GO:0005789">
    <property type="term" value="C:endoplasmic reticulum membrane"/>
    <property type="evidence" value="ECO:0007669"/>
    <property type="project" value="TreeGrafter"/>
</dbReference>
<feature type="region of interest" description="Disordered" evidence="1">
    <location>
        <begin position="1"/>
        <end position="133"/>
    </location>
</feature>
<dbReference type="PANTHER" id="PTHR31303">
    <property type="entry name" value="CTP-DEPENDENT DIACYLGLYCEROL KINASE 1"/>
    <property type="match status" value="1"/>
</dbReference>
<name>A0A2D3V6L9_9PEZI</name>
<proteinExistence type="predicted"/>
<keyword evidence="2" id="KW-1133">Transmembrane helix</keyword>